<dbReference type="PROSITE" id="PS50893">
    <property type="entry name" value="ABC_TRANSPORTER_2"/>
    <property type="match status" value="1"/>
</dbReference>
<protein>
    <submittedName>
        <fullName evidence="5">Amino acid/amide ABC transporter ATP-binding protein 1 (HAAT family)</fullName>
    </submittedName>
</protein>
<keyword evidence="6" id="KW-1185">Reference proteome</keyword>
<name>A0A2T4ZFT4_9HYPH</name>
<dbReference type="InterPro" id="IPR032823">
    <property type="entry name" value="BCA_ABC_TP_C"/>
</dbReference>
<sequence>MTASPSSPVLSLSGLHKSYGALKVTDGVSLDVRPGELHAIIGPNGAGKTTLIGEITGEVALDAGTITFCGEDITRLPIHQRALRGLTRSFQITQVLPGFTALENVATAAQAHDGSSFHFFRRASSESHLNRVALDALAQVGLAPRAGMVAASLSHGEKRQLELAMALVSSPKILLLDEPMAGMGREETEGMVEVLLALKGRYPMVLVEHDMHAVFRLADRISVLVYGRVIASGTPEVVRADPAVREAYLGEEDFA</sequence>
<accession>A0A2T4ZFT4</accession>
<gene>
    <name evidence="5" type="ORF">C8P69_102162</name>
</gene>
<dbReference type="OrthoDB" id="9779872at2"/>
<dbReference type="EMBL" id="PZZL01000002">
    <property type="protein sequence ID" value="PTM60780.1"/>
    <property type="molecule type" value="Genomic_DNA"/>
</dbReference>
<dbReference type="Pfam" id="PF00005">
    <property type="entry name" value="ABC_tran"/>
    <property type="match status" value="1"/>
</dbReference>
<feature type="domain" description="ABC transporter" evidence="4">
    <location>
        <begin position="10"/>
        <end position="251"/>
    </location>
</feature>
<keyword evidence="2" id="KW-0547">Nucleotide-binding</keyword>
<dbReference type="GO" id="GO:0016887">
    <property type="term" value="F:ATP hydrolysis activity"/>
    <property type="evidence" value="ECO:0007669"/>
    <property type="project" value="InterPro"/>
</dbReference>
<keyword evidence="3 5" id="KW-0067">ATP-binding</keyword>
<dbReference type="InterPro" id="IPR003439">
    <property type="entry name" value="ABC_transporter-like_ATP-bd"/>
</dbReference>
<dbReference type="InterPro" id="IPR027417">
    <property type="entry name" value="P-loop_NTPase"/>
</dbReference>
<dbReference type="GO" id="GO:0005524">
    <property type="term" value="F:ATP binding"/>
    <property type="evidence" value="ECO:0007669"/>
    <property type="project" value="UniProtKB-KW"/>
</dbReference>
<dbReference type="GO" id="GO:0005886">
    <property type="term" value="C:plasma membrane"/>
    <property type="evidence" value="ECO:0007669"/>
    <property type="project" value="TreeGrafter"/>
</dbReference>
<evidence type="ECO:0000256" key="1">
    <source>
        <dbReference type="ARBA" id="ARBA00022448"/>
    </source>
</evidence>
<dbReference type="CDD" id="cd03219">
    <property type="entry name" value="ABC_Mj1267_LivG_branched"/>
    <property type="match status" value="1"/>
</dbReference>
<evidence type="ECO:0000256" key="2">
    <source>
        <dbReference type="ARBA" id="ARBA00022741"/>
    </source>
</evidence>
<dbReference type="Pfam" id="PF12399">
    <property type="entry name" value="BCA_ABC_TP_C"/>
    <property type="match status" value="1"/>
</dbReference>
<dbReference type="InterPro" id="IPR003593">
    <property type="entry name" value="AAA+_ATPase"/>
</dbReference>
<evidence type="ECO:0000313" key="6">
    <source>
        <dbReference type="Proteomes" id="UP000241808"/>
    </source>
</evidence>
<dbReference type="PANTHER" id="PTHR45772">
    <property type="entry name" value="CONSERVED COMPONENT OF ABC TRANSPORTER FOR NATURAL AMINO ACIDS-RELATED"/>
    <property type="match status" value="1"/>
</dbReference>
<dbReference type="SMART" id="SM00382">
    <property type="entry name" value="AAA"/>
    <property type="match status" value="1"/>
</dbReference>
<comment type="caution">
    <text evidence="5">The sequence shown here is derived from an EMBL/GenBank/DDBJ whole genome shotgun (WGS) entry which is preliminary data.</text>
</comment>
<dbReference type="SUPFAM" id="SSF52540">
    <property type="entry name" value="P-loop containing nucleoside triphosphate hydrolases"/>
    <property type="match status" value="1"/>
</dbReference>
<dbReference type="Proteomes" id="UP000241808">
    <property type="component" value="Unassembled WGS sequence"/>
</dbReference>
<dbReference type="PANTHER" id="PTHR45772:SF2">
    <property type="entry name" value="ABC TRANSPORTER ATP-BINDING PROTEIN"/>
    <property type="match status" value="1"/>
</dbReference>
<dbReference type="AlphaFoldDB" id="A0A2T4ZFT4"/>
<dbReference type="RefSeq" id="WP_108174728.1">
    <property type="nucleotide sequence ID" value="NZ_PZZL01000002.1"/>
</dbReference>
<evidence type="ECO:0000313" key="5">
    <source>
        <dbReference type="EMBL" id="PTM60780.1"/>
    </source>
</evidence>
<proteinExistence type="predicted"/>
<keyword evidence="1" id="KW-0813">Transport</keyword>
<evidence type="ECO:0000256" key="3">
    <source>
        <dbReference type="ARBA" id="ARBA00022840"/>
    </source>
</evidence>
<reference evidence="5 6" key="1">
    <citation type="submission" date="2018-04" db="EMBL/GenBank/DDBJ databases">
        <title>Genomic Encyclopedia of Archaeal and Bacterial Type Strains, Phase II (KMG-II): from individual species to whole genera.</title>
        <authorList>
            <person name="Goeker M."/>
        </authorList>
    </citation>
    <scope>NUCLEOTIDE SEQUENCE [LARGE SCALE GENOMIC DNA]</scope>
    <source>
        <strain evidence="5 6">DSM 25521</strain>
    </source>
</reference>
<evidence type="ECO:0000259" key="4">
    <source>
        <dbReference type="PROSITE" id="PS50893"/>
    </source>
</evidence>
<dbReference type="Gene3D" id="3.40.50.300">
    <property type="entry name" value="P-loop containing nucleotide triphosphate hydrolases"/>
    <property type="match status" value="1"/>
</dbReference>
<dbReference type="InterPro" id="IPR051120">
    <property type="entry name" value="ABC_AA/LPS_Transport"/>
</dbReference>
<organism evidence="5 6">
    <name type="scientific">Phreatobacter oligotrophus</name>
    <dbReference type="NCBI Taxonomy" id="1122261"/>
    <lineage>
        <taxon>Bacteria</taxon>
        <taxon>Pseudomonadati</taxon>
        <taxon>Pseudomonadota</taxon>
        <taxon>Alphaproteobacteria</taxon>
        <taxon>Hyphomicrobiales</taxon>
        <taxon>Phreatobacteraceae</taxon>
        <taxon>Phreatobacter</taxon>
    </lineage>
</organism>